<protein>
    <submittedName>
        <fullName evidence="2">Unnamed protein product</fullName>
    </submittedName>
</protein>
<dbReference type="AlphaFoldDB" id="A0A9W6XYW5"/>
<dbReference type="EMBL" id="BSXT01002293">
    <property type="protein sequence ID" value="GMF48223.1"/>
    <property type="molecule type" value="Genomic_DNA"/>
</dbReference>
<organism evidence="2 3">
    <name type="scientific">Phytophthora fragariaefolia</name>
    <dbReference type="NCBI Taxonomy" id="1490495"/>
    <lineage>
        <taxon>Eukaryota</taxon>
        <taxon>Sar</taxon>
        <taxon>Stramenopiles</taxon>
        <taxon>Oomycota</taxon>
        <taxon>Peronosporomycetes</taxon>
        <taxon>Peronosporales</taxon>
        <taxon>Peronosporaceae</taxon>
        <taxon>Phytophthora</taxon>
    </lineage>
</organism>
<proteinExistence type="predicted"/>
<evidence type="ECO:0000256" key="1">
    <source>
        <dbReference type="SAM" id="MobiDB-lite"/>
    </source>
</evidence>
<dbReference type="PANTHER" id="PTHR43358:SF4">
    <property type="entry name" value="ALPHA_BETA HYDROLASE FOLD-1 DOMAIN-CONTAINING PROTEIN"/>
    <property type="match status" value="1"/>
</dbReference>
<dbReference type="InterPro" id="IPR029058">
    <property type="entry name" value="AB_hydrolase_fold"/>
</dbReference>
<reference evidence="2" key="1">
    <citation type="submission" date="2023-04" db="EMBL/GenBank/DDBJ databases">
        <title>Phytophthora fragariaefolia NBRC 109709.</title>
        <authorList>
            <person name="Ichikawa N."/>
            <person name="Sato H."/>
            <person name="Tonouchi N."/>
        </authorList>
    </citation>
    <scope>NUCLEOTIDE SEQUENCE</scope>
    <source>
        <strain evidence="2">NBRC 109709</strain>
    </source>
</reference>
<dbReference type="OrthoDB" id="10249433at2759"/>
<accession>A0A9W6XYW5</accession>
<sequence length="509" mass="56684">MQELNQRSFIEHLRVETRLCTGWSSSATLQVAVDPPPRRATCTVPTNDQHIAHGARRYEIDVVMSRRTRRFTRSLSQHRRHLVWRVPLGSSQTSHHGLKSTHPWSFALPRPSTSTSREPLDERESVAETSREQPKRQTSTMGNGVSSEMEIFAEGEMEAELKRLGGTGDASVKQLLGKGYRDVVQLVIRPKRASYDVHQLGPERFQVAELSVDPTQDGVTDARRRDFDVVNDRGLRVRCSHWQLFSQGGSTPAVSPCLIYLHSNVGSRLDALRVRDAALKRGFSVLAFDCCGSGLSDGVYVTMGWNESVDLLAVLRSVEKDESVSDICLYAHSMGAFPVVTNLASRAAGAANKKMQAKLQTLPHVLRSGQGPKLLKPIRAVVLDSGYASMKEVNEGLLREMQQEGFPVPKAVMKVAVAAINKSVRKRTEVDIELLRPVDFVELCYAPALFVAANNDRYVSKEQSEELASKYAGPSKVLRVEGEHYYPRDPSVYSQAVDFLYFALHPKMP</sequence>
<evidence type="ECO:0000313" key="3">
    <source>
        <dbReference type="Proteomes" id="UP001165121"/>
    </source>
</evidence>
<comment type="caution">
    <text evidence="2">The sequence shown here is derived from an EMBL/GenBank/DDBJ whole genome shotgun (WGS) entry which is preliminary data.</text>
</comment>
<dbReference type="Gene3D" id="3.40.50.1820">
    <property type="entry name" value="alpha/beta hydrolase"/>
    <property type="match status" value="1"/>
</dbReference>
<gene>
    <name evidence="2" type="ORF">Pfra01_001853600</name>
</gene>
<feature type="compositionally biased region" description="Basic and acidic residues" evidence="1">
    <location>
        <begin position="118"/>
        <end position="135"/>
    </location>
</feature>
<dbReference type="InterPro" id="IPR052920">
    <property type="entry name" value="DNA-binding_regulatory"/>
</dbReference>
<keyword evidence="3" id="KW-1185">Reference proteome</keyword>
<dbReference type="SUPFAM" id="SSF53474">
    <property type="entry name" value="alpha/beta-Hydrolases"/>
    <property type="match status" value="1"/>
</dbReference>
<name>A0A9W6XYW5_9STRA</name>
<feature type="region of interest" description="Disordered" evidence="1">
    <location>
        <begin position="90"/>
        <end position="143"/>
    </location>
</feature>
<dbReference type="Proteomes" id="UP001165121">
    <property type="component" value="Unassembled WGS sequence"/>
</dbReference>
<evidence type="ECO:0000313" key="2">
    <source>
        <dbReference type="EMBL" id="GMF48223.1"/>
    </source>
</evidence>
<dbReference type="PANTHER" id="PTHR43358">
    <property type="entry name" value="ALPHA/BETA-HYDROLASE"/>
    <property type="match status" value="1"/>
</dbReference>